<protein>
    <recommendedName>
        <fullName evidence="1">GTPase-associated system helical domain-containing protein</fullName>
    </recommendedName>
</protein>
<dbReference type="AlphaFoldDB" id="A0A4R2GGG4"/>
<dbReference type="OrthoDB" id="6637879at2"/>
<dbReference type="Pfam" id="PF19994">
    <property type="entry name" value="GASH"/>
    <property type="match status" value="1"/>
</dbReference>
<evidence type="ECO:0000259" key="1">
    <source>
        <dbReference type="Pfam" id="PF19994"/>
    </source>
</evidence>
<accession>A0A4R2GGG4</accession>
<evidence type="ECO:0000313" key="2">
    <source>
        <dbReference type="EMBL" id="TCO07176.1"/>
    </source>
</evidence>
<dbReference type="RefSeq" id="WP_132010945.1">
    <property type="nucleotide sequence ID" value="NZ_JBHUNN010000002.1"/>
</dbReference>
<organism evidence="2 3">
    <name type="scientific">Camelimonas lactis</name>
    <dbReference type="NCBI Taxonomy" id="659006"/>
    <lineage>
        <taxon>Bacteria</taxon>
        <taxon>Pseudomonadati</taxon>
        <taxon>Pseudomonadota</taxon>
        <taxon>Alphaproteobacteria</taxon>
        <taxon>Hyphomicrobiales</taxon>
        <taxon>Chelatococcaceae</taxon>
        <taxon>Camelimonas</taxon>
    </lineage>
</organism>
<evidence type="ECO:0000313" key="3">
    <source>
        <dbReference type="Proteomes" id="UP000294881"/>
    </source>
</evidence>
<sequence>MSSFKFADRYAEASLAPTAEMIKSRQESASRIVENIRGSQVVDLVDVYYGGKKLDINWFRDEFAKEDPTFSLINNEREVRVLSTAVLGQIVASGDPVAILAIIAGSVSGHRVPVQAEWLLRDAKEAHGSFSVSDRAPSQLDIKITPTIATKLTEEITDLAVNDWAGLLVILGKIRSESQNSAKTTTAQILKALEVLKHQAQLQREEAQMLWWLVGGHSRCLERSFSEFAPMQAAIIGGIEMGELTSTTHLGPVAAPAILERVVALAKRPKGVVARDLASAVDGLERDYLGCLLSSHREVPARLAPVTTALMQAKSMGNGVWHQSFSESTGLDSKIIFEPGALASQAYYENLLGQVL</sequence>
<comment type="caution">
    <text evidence="2">The sequence shown here is derived from an EMBL/GenBank/DDBJ whole genome shotgun (WGS) entry which is preliminary data.</text>
</comment>
<name>A0A4R2GGG4_9HYPH</name>
<proteinExistence type="predicted"/>
<dbReference type="EMBL" id="SLWL01000036">
    <property type="protein sequence ID" value="TCO07176.1"/>
    <property type="molecule type" value="Genomic_DNA"/>
</dbReference>
<gene>
    <name evidence="2" type="ORF">EV666_1363</name>
</gene>
<feature type="domain" description="GTPase-associated system helical" evidence="1">
    <location>
        <begin position="123"/>
        <end position="353"/>
    </location>
</feature>
<dbReference type="Proteomes" id="UP000294881">
    <property type="component" value="Unassembled WGS sequence"/>
</dbReference>
<dbReference type="InterPro" id="IPR045523">
    <property type="entry name" value="GASH"/>
</dbReference>
<reference evidence="2 3" key="1">
    <citation type="submission" date="2019-03" db="EMBL/GenBank/DDBJ databases">
        <title>Genomic Encyclopedia of Type Strains, Phase IV (KMG-IV): sequencing the most valuable type-strain genomes for metagenomic binning, comparative biology and taxonomic classification.</title>
        <authorList>
            <person name="Goeker M."/>
        </authorList>
    </citation>
    <scope>NUCLEOTIDE SEQUENCE [LARGE SCALE GENOMIC DNA]</scope>
    <source>
        <strain evidence="2 3">DSM 22958</strain>
    </source>
</reference>
<keyword evidence="3" id="KW-1185">Reference proteome</keyword>